<evidence type="ECO:0000256" key="2">
    <source>
        <dbReference type="SAM" id="Phobius"/>
    </source>
</evidence>
<feature type="compositionally biased region" description="Polar residues" evidence="1">
    <location>
        <begin position="37"/>
        <end position="59"/>
    </location>
</feature>
<feature type="transmembrane region" description="Helical" evidence="2">
    <location>
        <begin position="12"/>
        <end position="31"/>
    </location>
</feature>
<evidence type="ECO:0000313" key="3">
    <source>
        <dbReference type="EMBL" id="GAA2731424.1"/>
    </source>
</evidence>
<accession>A0ABP6GUF3</accession>
<keyword evidence="2" id="KW-0472">Membrane</keyword>
<feature type="region of interest" description="Disordered" evidence="1">
    <location>
        <begin position="37"/>
        <end position="71"/>
    </location>
</feature>
<sequence>MNRLYASGRTGVTVAVCAAIGLLVLAGWTVLNHTSPTTVGSEGVQTHQRAPATAGTSPRPSIARGSDAPAAEQDLKRLRAVEPEYASGAPRRIAGEQAQQPDLYAAEFVRRLLTQDYRSPRQTHLAWVQTESAPTKEPLVVGLVPSELRDRLAVYSVSDAADGASPVPTEQEWRQLAVAGSYTSVHIQHVTEPLAWTNAVADGRITDPSITGREVAALVTRHTKGSRGDHTQRFSVAMTLNLEGPPARTIWGFVAAVTYASIPIGAP</sequence>
<dbReference type="Proteomes" id="UP001501326">
    <property type="component" value="Unassembled WGS sequence"/>
</dbReference>
<keyword evidence="2" id="KW-0812">Transmembrane</keyword>
<organism evidence="3 4">
    <name type="scientific">Pedococcus aerophilus</name>
    <dbReference type="NCBI Taxonomy" id="436356"/>
    <lineage>
        <taxon>Bacteria</taxon>
        <taxon>Bacillati</taxon>
        <taxon>Actinomycetota</taxon>
        <taxon>Actinomycetes</taxon>
        <taxon>Micrococcales</taxon>
        <taxon>Intrasporangiaceae</taxon>
        <taxon>Pedococcus</taxon>
    </lineage>
</organism>
<evidence type="ECO:0000256" key="1">
    <source>
        <dbReference type="SAM" id="MobiDB-lite"/>
    </source>
</evidence>
<dbReference type="RefSeq" id="WP_344189936.1">
    <property type="nucleotide sequence ID" value="NZ_BAAARN010000001.1"/>
</dbReference>
<dbReference type="EMBL" id="BAAARN010000001">
    <property type="protein sequence ID" value="GAA2731424.1"/>
    <property type="molecule type" value="Genomic_DNA"/>
</dbReference>
<name>A0ABP6GUF3_9MICO</name>
<reference evidence="4" key="1">
    <citation type="journal article" date="2019" name="Int. J. Syst. Evol. Microbiol.">
        <title>The Global Catalogue of Microorganisms (GCM) 10K type strain sequencing project: providing services to taxonomists for standard genome sequencing and annotation.</title>
        <authorList>
            <consortium name="The Broad Institute Genomics Platform"/>
            <consortium name="The Broad Institute Genome Sequencing Center for Infectious Disease"/>
            <person name="Wu L."/>
            <person name="Ma J."/>
        </authorList>
    </citation>
    <scope>NUCLEOTIDE SEQUENCE [LARGE SCALE GENOMIC DNA]</scope>
    <source>
        <strain evidence="4">JCM 16378</strain>
    </source>
</reference>
<evidence type="ECO:0000313" key="4">
    <source>
        <dbReference type="Proteomes" id="UP001501326"/>
    </source>
</evidence>
<protein>
    <submittedName>
        <fullName evidence="3">Uncharacterized protein</fullName>
    </submittedName>
</protein>
<comment type="caution">
    <text evidence="3">The sequence shown here is derived from an EMBL/GenBank/DDBJ whole genome shotgun (WGS) entry which is preliminary data.</text>
</comment>
<keyword evidence="4" id="KW-1185">Reference proteome</keyword>
<proteinExistence type="predicted"/>
<gene>
    <name evidence="3" type="ORF">GCM10009867_05000</name>
</gene>
<keyword evidence="2" id="KW-1133">Transmembrane helix</keyword>